<dbReference type="SUPFAM" id="SSF56176">
    <property type="entry name" value="FAD-binding/transporter-associated domain-like"/>
    <property type="match status" value="1"/>
</dbReference>
<dbReference type="Pfam" id="PF01565">
    <property type="entry name" value="FAD_binding_4"/>
    <property type="match status" value="1"/>
</dbReference>
<dbReference type="InterPro" id="IPR006311">
    <property type="entry name" value="TAT_signal"/>
</dbReference>
<evidence type="ECO:0000313" key="8">
    <source>
        <dbReference type="EMBL" id="MFC4960660.1"/>
    </source>
</evidence>
<evidence type="ECO:0000256" key="1">
    <source>
        <dbReference type="ARBA" id="ARBA00001974"/>
    </source>
</evidence>
<dbReference type="InterPro" id="IPR036318">
    <property type="entry name" value="FAD-bd_PCMH-like_sf"/>
</dbReference>
<evidence type="ECO:0000313" key="9">
    <source>
        <dbReference type="Proteomes" id="UP001595834"/>
    </source>
</evidence>
<dbReference type="InterPro" id="IPR006094">
    <property type="entry name" value="Oxid_FAD_bind_N"/>
</dbReference>
<feature type="chain" id="PRO_5046517385" evidence="6">
    <location>
        <begin position="38"/>
        <end position="549"/>
    </location>
</feature>
<organism evidence="8 9">
    <name type="scientific">Streptomyces mauvecolor</name>
    <dbReference type="NCBI Taxonomy" id="58345"/>
    <lineage>
        <taxon>Bacteria</taxon>
        <taxon>Bacillati</taxon>
        <taxon>Actinomycetota</taxon>
        <taxon>Actinomycetes</taxon>
        <taxon>Kitasatosporales</taxon>
        <taxon>Streptomycetaceae</taxon>
        <taxon>Streptomyces</taxon>
    </lineage>
</organism>
<dbReference type="Gene3D" id="3.30.465.10">
    <property type="match status" value="1"/>
</dbReference>
<evidence type="ECO:0000259" key="7">
    <source>
        <dbReference type="PROSITE" id="PS51387"/>
    </source>
</evidence>
<dbReference type="PROSITE" id="PS51387">
    <property type="entry name" value="FAD_PCMH"/>
    <property type="match status" value="1"/>
</dbReference>
<evidence type="ECO:0000256" key="2">
    <source>
        <dbReference type="ARBA" id="ARBA00005466"/>
    </source>
</evidence>
<keyword evidence="5" id="KW-0560">Oxidoreductase</keyword>
<evidence type="ECO:0000256" key="4">
    <source>
        <dbReference type="ARBA" id="ARBA00022827"/>
    </source>
</evidence>
<comment type="cofactor">
    <cofactor evidence="1">
        <name>FAD</name>
        <dbReference type="ChEBI" id="CHEBI:57692"/>
    </cofactor>
</comment>
<feature type="signal peptide" evidence="6">
    <location>
        <begin position="1"/>
        <end position="37"/>
    </location>
</feature>
<dbReference type="InterPro" id="IPR050416">
    <property type="entry name" value="FAD-linked_Oxidoreductase"/>
</dbReference>
<accession>A0ABV9UZ57</accession>
<dbReference type="InterPro" id="IPR016166">
    <property type="entry name" value="FAD-bd_PCMH"/>
</dbReference>
<evidence type="ECO:0000256" key="6">
    <source>
        <dbReference type="SAM" id="SignalP"/>
    </source>
</evidence>
<keyword evidence="4" id="KW-0274">FAD</keyword>
<reference evidence="9" key="1">
    <citation type="journal article" date="2019" name="Int. J. Syst. Evol. Microbiol.">
        <title>The Global Catalogue of Microorganisms (GCM) 10K type strain sequencing project: providing services to taxonomists for standard genome sequencing and annotation.</title>
        <authorList>
            <consortium name="The Broad Institute Genomics Platform"/>
            <consortium name="The Broad Institute Genome Sequencing Center for Infectious Disease"/>
            <person name="Wu L."/>
            <person name="Ma J."/>
        </authorList>
    </citation>
    <scope>NUCLEOTIDE SEQUENCE [LARGE SCALE GENOMIC DNA]</scope>
    <source>
        <strain evidence="9">CCM 7224</strain>
    </source>
</reference>
<dbReference type="InterPro" id="IPR016169">
    <property type="entry name" value="FAD-bd_PCMH_sub2"/>
</dbReference>
<keyword evidence="3" id="KW-0285">Flavoprotein</keyword>
<evidence type="ECO:0000256" key="5">
    <source>
        <dbReference type="ARBA" id="ARBA00023002"/>
    </source>
</evidence>
<comment type="similarity">
    <text evidence="2">Belongs to the oxygen-dependent FAD-linked oxidoreductase family.</text>
</comment>
<dbReference type="InterPro" id="IPR012951">
    <property type="entry name" value="BBE"/>
</dbReference>
<dbReference type="Proteomes" id="UP001595834">
    <property type="component" value="Unassembled WGS sequence"/>
</dbReference>
<dbReference type="Pfam" id="PF08031">
    <property type="entry name" value="BBE"/>
    <property type="match status" value="1"/>
</dbReference>
<dbReference type="EMBL" id="JBHSIZ010000036">
    <property type="protein sequence ID" value="MFC4960660.1"/>
    <property type="molecule type" value="Genomic_DNA"/>
</dbReference>
<keyword evidence="6" id="KW-0732">Signal</keyword>
<evidence type="ECO:0000256" key="3">
    <source>
        <dbReference type="ARBA" id="ARBA00022630"/>
    </source>
</evidence>
<dbReference type="PROSITE" id="PS51318">
    <property type="entry name" value="TAT"/>
    <property type="match status" value="1"/>
</dbReference>
<keyword evidence="9" id="KW-1185">Reference proteome</keyword>
<sequence length="549" mass="58589">MSGTDPNPLNRRGLLAAAGAMAAAGAAASVVGPPASAAAAETGAATGESTAFGPVTVRPGDTRYESLLRGNNFRFVGRPDEIRVVGSTEQVVRAVADAVRSGRRVAVRSGGHCFENFTADPAVRMLLDMSPMDAVGYDAARGAFAVQPGATLGHVYRTLFKGWGVTIPAGGCPEVGAGGHFAGGGYGPLSRRYGSVVDHLYGVEVVVVGQDGTARAVVATREPDDPHRDLFWAHTGGGGGNFGVVTRYWLRSPGPRGSDPSRLLPAAPREQLAYLITWPWDEKMTRQAFTRLLHNFGTWHERNSAPGSPYAGLYAILIPMHRSAGGFLMTVQIDADIPGARTMVSEFAKQVTAGTGLAGHETWLSMPWLHPTTWPGTGEPGNVGTRRYKIKAGYLRRSFTDAQLTAIHRNLTNSSGTAGGGMLLVGYGGQVGAVPADATAVAQRDVIMKAVYQTIWSDERDDATNLAWVRNLYRDVYADSGGVPVPGAVSDGSYINYPDADLADPEWNTSGVPWHTLYYKGNYPRLQQVKARWDPRDIFQHALSIRPST</sequence>
<proteinExistence type="inferred from homology"/>
<dbReference type="RefSeq" id="WP_344374417.1">
    <property type="nucleotide sequence ID" value="NZ_BAAASQ010000008.1"/>
</dbReference>
<dbReference type="PANTHER" id="PTHR42973:SF39">
    <property type="entry name" value="FAD-BINDING PCMH-TYPE DOMAIN-CONTAINING PROTEIN"/>
    <property type="match status" value="1"/>
</dbReference>
<name>A0ABV9UZ57_9ACTN</name>
<feature type="domain" description="FAD-binding PCMH-type" evidence="7">
    <location>
        <begin position="75"/>
        <end position="255"/>
    </location>
</feature>
<dbReference type="Gene3D" id="3.40.462.20">
    <property type="match status" value="1"/>
</dbReference>
<gene>
    <name evidence="8" type="ORF">ACFPFX_30615</name>
</gene>
<comment type="caution">
    <text evidence="8">The sequence shown here is derived from an EMBL/GenBank/DDBJ whole genome shotgun (WGS) entry which is preliminary data.</text>
</comment>
<dbReference type="PANTHER" id="PTHR42973">
    <property type="entry name" value="BINDING OXIDOREDUCTASE, PUTATIVE (AFU_ORTHOLOGUE AFUA_1G17690)-RELATED"/>
    <property type="match status" value="1"/>
</dbReference>
<protein>
    <submittedName>
        <fullName evidence="8">FAD-dependent oxidoreductase</fullName>
    </submittedName>
</protein>